<dbReference type="Proteomes" id="UP000809529">
    <property type="component" value="Unassembled WGS sequence"/>
</dbReference>
<accession>A0ABS1ZDF1</accession>
<organism evidence="2 3">
    <name type="scientific">Pseudomonas weihenstephanensis</name>
    <dbReference type="NCBI Taxonomy" id="1608994"/>
    <lineage>
        <taxon>Bacteria</taxon>
        <taxon>Pseudomonadati</taxon>
        <taxon>Pseudomonadota</taxon>
        <taxon>Gammaproteobacteria</taxon>
        <taxon>Pseudomonadales</taxon>
        <taxon>Pseudomonadaceae</taxon>
        <taxon>Pseudomonas</taxon>
    </lineage>
</organism>
<proteinExistence type="predicted"/>
<gene>
    <name evidence="2" type="ORF">GYN02_04170</name>
</gene>
<keyword evidence="3" id="KW-1185">Reference proteome</keyword>
<name>A0ABS1ZDF1_9PSED</name>
<feature type="region of interest" description="Disordered" evidence="1">
    <location>
        <begin position="54"/>
        <end position="99"/>
    </location>
</feature>
<protein>
    <submittedName>
        <fullName evidence="2">Uncharacterized protein</fullName>
    </submittedName>
</protein>
<reference evidence="2 3" key="1">
    <citation type="submission" date="2020-01" db="EMBL/GenBank/DDBJ databases">
        <title>Comparative genomics of meat spoilage bacteria.</title>
        <authorList>
            <person name="Hilgarth M."/>
            <person name="Vogel R.F."/>
        </authorList>
    </citation>
    <scope>NUCLEOTIDE SEQUENCE [LARGE SCALE GENOMIC DNA]</scope>
    <source>
        <strain evidence="2 3">TMW2.2077</strain>
    </source>
</reference>
<dbReference type="RefSeq" id="WP_203302238.1">
    <property type="nucleotide sequence ID" value="NZ_JAAEBW010000002.1"/>
</dbReference>
<evidence type="ECO:0000313" key="2">
    <source>
        <dbReference type="EMBL" id="MBM1194377.1"/>
    </source>
</evidence>
<evidence type="ECO:0000256" key="1">
    <source>
        <dbReference type="SAM" id="MobiDB-lite"/>
    </source>
</evidence>
<evidence type="ECO:0000313" key="3">
    <source>
        <dbReference type="Proteomes" id="UP000809529"/>
    </source>
</evidence>
<dbReference type="EMBL" id="JAAEBW010000002">
    <property type="protein sequence ID" value="MBM1194377.1"/>
    <property type="molecule type" value="Genomic_DNA"/>
</dbReference>
<sequence length="171" mass="18582">MTRITPHQQHIANKAAMAMSRTDIKCSIGYCAIPTAKVQLLALRYGLIEPGAATDNAPAPYSLKTRPVGLRRQPPSDRTRAQPATSDQLLTPDAPPHEGLHTVYNAKANMKRQSRALHELYPDASTGQLFPCVQALQTPAASGHHGDTRFTAQSHIPAYTPPHRPLIGALR</sequence>
<comment type="caution">
    <text evidence="2">The sequence shown here is derived from an EMBL/GenBank/DDBJ whole genome shotgun (WGS) entry which is preliminary data.</text>
</comment>